<dbReference type="EC" id="3.4.16.4" evidence="3"/>
<dbReference type="PRINTS" id="PR00922">
    <property type="entry name" value="DADACBPTASE3"/>
</dbReference>
<name>A0A2W1JX03_9CYAN</name>
<dbReference type="GO" id="GO:0000270">
    <property type="term" value="P:peptidoglycan metabolic process"/>
    <property type="evidence" value="ECO:0007669"/>
    <property type="project" value="TreeGrafter"/>
</dbReference>
<dbReference type="PANTHER" id="PTHR30023:SF0">
    <property type="entry name" value="PENICILLIN-SENSITIVE CARBOXYPEPTIDASE A"/>
    <property type="match status" value="1"/>
</dbReference>
<comment type="similarity">
    <text evidence="1">Belongs to the peptidase S13 family.</text>
</comment>
<dbReference type="GO" id="GO:0009002">
    <property type="term" value="F:serine-type D-Ala-D-Ala carboxypeptidase activity"/>
    <property type="evidence" value="ECO:0007669"/>
    <property type="project" value="UniProtKB-EC"/>
</dbReference>
<dbReference type="Gene3D" id="3.40.710.10">
    <property type="entry name" value="DD-peptidase/beta-lactamase superfamily"/>
    <property type="match status" value="1"/>
</dbReference>
<dbReference type="SUPFAM" id="SSF56601">
    <property type="entry name" value="beta-lactamase/transpeptidase-like"/>
    <property type="match status" value="1"/>
</dbReference>
<evidence type="ECO:0000313" key="3">
    <source>
        <dbReference type="EMBL" id="PZD74164.1"/>
    </source>
</evidence>
<dbReference type="InterPro" id="IPR000667">
    <property type="entry name" value="Peptidase_S13"/>
</dbReference>
<dbReference type="AlphaFoldDB" id="A0A2W1JX03"/>
<gene>
    <name evidence="3" type="primary">dacB_1</name>
    <name evidence="3" type="ORF">C1752_01249</name>
</gene>
<keyword evidence="4" id="KW-1185">Reference proteome</keyword>
<dbReference type="Proteomes" id="UP000248857">
    <property type="component" value="Unassembled WGS sequence"/>
</dbReference>
<protein>
    <submittedName>
        <fullName evidence="3">D-alanyl-D-alanine carboxypeptidase DacB</fullName>
        <ecNumber evidence="3">3.4.16.4</ecNumber>
    </submittedName>
</protein>
<keyword evidence="3" id="KW-0121">Carboxypeptidase</keyword>
<dbReference type="OrthoDB" id="9802627at2"/>
<dbReference type="InterPro" id="IPR012338">
    <property type="entry name" value="Beta-lactam/transpept-like"/>
</dbReference>
<dbReference type="GO" id="GO:0006508">
    <property type="term" value="P:proteolysis"/>
    <property type="evidence" value="ECO:0007669"/>
    <property type="project" value="InterPro"/>
</dbReference>
<reference evidence="3 4" key="1">
    <citation type="journal article" date="2018" name="Sci. Rep.">
        <title>A novel species of the marine cyanobacterium Acaryochloris with a unique pigment content and lifestyle.</title>
        <authorList>
            <person name="Partensky F."/>
            <person name="Six C."/>
            <person name="Ratin M."/>
            <person name="Garczarek L."/>
            <person name="Vaulot D."/>
            <person name="Probert I."/>
            <person name="Calteau A."/>
            <person name="Gourvil P."/>
            <person name="Marie D."/>
            <person name="Grebert T."/>
            <person name="Bouchier C."/>
            <person name="Le Panse S."/>
            <person name="Gachenot M."/>
            <person name="Rodriguez F."/>
            <person name="Garrido J.L."/>
        </authorList>
    </citation>
    <scope>NUCLEOTIDE SEQUENCE [LARGE SCALE GENOMIC DNA]</scope>
    <source>
        <strain evidence="3 4">RCC1774</strain>
    </source>
</reference>
<comment type="caution">
    <text evidence="3">The sequence shown here is derived from an EMBL/GenBank/DDBJ whole genome shotgun (WGS) entry which is preliminary data.</text>
</comment>
<accession>A0A2W1JX03</accession>
<organism evidence="3 4">
    <name type="scientific">Acaryochloris thomasi RCC1774</name>
    <dbReference type="NCBI Taxonomy" id="1764569"/>
    <lineage>
        <taxon>Bacteria</taxon>
        <taxon>Bacillati</taxon>
        <taxon>Cyanobacteriota</taxon>
        <taxon>Cyanophyceae</taxon>
        <taxon>Acaryochloridales</taxon>
        <taxon>Acaryochloridaceae</taxon>
        <taxon>Acaryochloris</taxon>
        <taxon>Acaryochloris thomasi</taxon>
    </lineage>
</organism>
<sequence>MFATRSVTLPLLCLGLYGLGCSKTAPIPEPDPKEVSSPTVQNAQPLNLTLQQPKSVENSTIDQYLGQLAAPRAAQGVWIQSSTQLLANHQGTVPLPAASITKVATSLAALKKLGPRHRFNTVIGTTGPIKDGVLQGDLVIQGGADPLFVWEDAIATANLLSQKGIQRVSGNLIIQGPFYMNFKTDPQQTGELLKQSFNAQQWPPEAATQYQTLKDIPKPQLEIQGNVQVAEAVTPPTIIHEHPSLPLAELLKRMNRYSNNAMAEMLAQEVGGAQVVAQTAAQAAGVPQSEIQLINGSGLGVENRMSPRAACGVMFAIANLLHPQQMNPADILAIPGKDIGILDSRPLPQQAILKSGTLNRVSALAGAIPTQKQDAVWFVLLNGEGNIALFRSQQEALLQTLIAEWEAAAEIPPSLKPTPLSHQGR</sequence>
<dbReference type="Gene3D" id="3.50.80.20">
    <property type="entry name" value="D-Ala-D-Ala carboxypeptidase C, peptidase S13"/>
    <property type="match status" value="1"/>
</dbReference>
<keyword evidence="3" id="KW-0645">Protease</keyword>
<evidence type="ECO:0000256" key="2">
    <source>
        <dbReference type="ARBA" id="ARBA00022801"/>
    </source>
</evidence>
<evidence type="ECO:0000313" key="4">
    <source>
        <dbReference type="Proteomes" id="UP000248857"/>
    </source>
</evidence>
<dbReference type="EMBL" id="PQWO01000003">
    <property type="protein sequence ID" value="PZD74164.1"/>
    <property type="molecule type" value="Genomic_DNA"/>
</dbReference>
<dbReference type="PANTHER" id="PTHR30023">
    <property type="entry name" value="D-ALANYL-D-ALANINE CARBOXYPEPTIDASE"/>
    <property type="match status" value="1"/>
</dbReference>
<evidence type="ECO:0000256" key="1">
    <source>
        <dbReference type="ARBA" id="ARBA00006096"/>
    </source>
</evidence>
<proteinExistence type="inferred from homology"/>
<dbReference type="Pfam" id="PF02113">
    <property type="entry name" value="Peptidase_S13"/>
    <property type="match status" value="2"/>
</dbReference>
<keyword evidence="2 3" id="KW-0378">Hydrolase</keyword>
<dbReference type="RefSeq" id="WP_110985225.1">
    <property type="nucleotide sequence ID" value="NZ_CAWNWM010000003.1"/>
</dbReference>